<evidence type="ECO:0000313" key="2">
    <source>
        <dbReference type="EMBL" id="KAA6342530.1"/>
    </source>
</evidence>
<dbReference type="InterPro" id="IPR018873">
    <property type="entry name" value="KilA-N_DNA-bd_domain"/>
</dbReference>
<feature type="domain" description="KilA-N DNA-binding" evidence="1">
    <location>
        <begin position="1"/>
        <end position="77"/>
    </location>
</feature>
<dbReference type="EMBL" id="SNRY01000320">
    <property type="protein sequence ID" value="KAA6342530.1"/>
    <property type="molecule type" value="Genomic_DNA"/>
</dbReference>
<evidence type="ECO:0000259" key="1">
    <source>
        <dbReference type="Pfam" id="PF10543"/>
    </source>
</evidence>
<dbReference type="AlphaFoldDB" id="A0A5J4SB28"/>
<name>A0A5J4SB28_9ZZZZ</name>
<gene>
    <name evidence="2" type="ORF">EZS27_009740</name>
</gene>
<proteinExistence type="predicted"/>
<comment type="caution">
    <text evidence="2">The sequence shown here is derived from an EMBL/GenBank/DDBJ whole genome shotgun (WGS) entry which is preliminary data.</text>
</comment>
<dbReference type="Pfam" id="PF10543">
    <property type="entry name" value="ORF6N"/>
    <property type="match status" value="1"/>
</dbReference>
<sequence>MLDYDLAELYQVETKRLKEQVRRNIERFPFDFMFELTREEYNSLRSQFATLEIGRGKYSKYLPFAFTEHGAFALSGVLNSSIAIEMNIQIVRAFVAMRQFALGYTELKQQLDSFMLETNLQFNEIYQALTELAEQKKAENAPRNPIGFKTV</sequence>
<organism evidence="2">
    <name type="scientific">termite gut metagenome</name>
    <dbReference type="NCBI Taxonomy" id="433724"/>
    <lineage>
        <taxon>unclassified sequences</taxon>
        <taxon>metagenomes</taxon>
        <taxon>organismal metagenomes</taxon>
    </lineage>
</organism>
<reference evidence="2" key="1">
    <citation type="submission" date="2019-03" db="EMBL/GenBank/DDBJ databases">
        <title>Single cell metagenomics reveals metabolic interactions within the superorganism composed of flagellate Streblomastix strix and complex community of Bacteroidetes bacteria on its surface.</title>
        <authorList>
            <person name="Treitli S.C."/>
            <person name="Kolisko M."/>
            <person name="Husnik F."/>
            <person name="Keeling P."/>
            <person name="Hampl V."/>
        </authorList>
    </citation>
    <scope>NUCLEOTIDE SEQUENCE</scope>
    <source>
        <strain evidence="2">STM</strain>
    </source>
</reference>
<protein>
    <recommendedName>
        <fullName evidence="1">KilA-N DNA-binding domain-containing protein</fullName>
    </recommendedName>
</protein>
<accession>A0A5J4SB28</accession>